<feature type="transmembrane region" description="Helical" evidence="1">
    <location>
        <begin position="248"/>
        <end position="266"/>
    </location>
</feature>
<dbReference type="AlphaFoldDB" id="Q2G5H1"/>
<evidence type="ECO:0000313" key="4">
    <source>
        <dbReference type="Proteomes" id="UP000009134"/>
    </source>
</evidence>
<dbReference type="SUPFAM" id="SSF48317">
    <property type="entry name" value="Acid phosphatase/Vanadium-dependent haloperoxidase"/>
    <property type="match status" value="1"/>
</dbReference>
<protein>
    <submittedName>
        <fullName evidence="3">Phosphoesterase, PA-phosphatase related protein</fullName>
    </submittedName>
</protein>
<keyword evidence="4" id="KW-1185">Reference proteome</keyword>
<organism evidence="3 4">
    <name type="scientific">Novosphingobium aromaticivorans (strain ATCC 700278 / DSM 12444 / CCUG 56034 / CIP 105152 / NBRC 16084 / F199)</name>
    <dbReference type="NCBI Taxonomy" id="279238"/>
    <lineage>
        <taxon>Bacteria</taxon>
        <taxon>Pseudomonadati</taxon>
        <taxon>Pseudomonadota</taxon>
        <taxon>Alphaproteobacteria</taxon>
        <taxon>Sphingomonadales</taxon>
        <taxon>Sphingomonadaceae</taxon>
        <taxon>Novosphingobium</taxon>
    </lineage>
</organism>
<dbReference type="Proteomes" id="UP000009134">
    <property type="component" value="Chromosome"/>
</dbReference>
<gene>
    <name evidence="3" type="ordered locus">Saro_2466</name>
</gene>
<feature type="transmembrane region" description="Helical" evidence="1">
    <location>
        <begin position="83"/>
        <end position="107"/>
    </location>
</feature>
<dbReference type="Pfam" id="PF14378">
    <property type="entry name" value="PAP2_3"/>
    <property type="match status" value="1"/>
</dbReference>
<sequence>MRLSHIKLNRAKGASDLRHLLSEPHAKIALICLTLIAILHILVLPLTDFYISSGDWLSGLLLSAWVLLGGIVALGSGLERTGLAMLAFAVPMELGLLVSGGVLYLGAISVPFVDPWLHAADRSIGFDFRWLSQVYADNPAIMSISRFAYSSLAIQTIVIPVVMAVTLPPKRLLHFIAAYSLTLTITVAVFPLFPAEGPYVYYNIPLERAPYLDRLFPWETGIKIEKLRLGYLRDVTSEAAGLVSFPSFHAASAILLGWASLSWLWVRGPILLLNAVMLFSTIVCGAHYLVDLIGGVVLAAGVIYWTGRCCQHNANSPHST</sequence>
<reference evidence="4" key="1">
    <citation type="submission" date="2006-01" db="EMBL/GenBank/DDBJ databases">
        <title>Complete sequence of Novosphingobium aromaticivorans DSM 12444.</title>
        <authorList>
            <consortium name="US DOE Joint Genome Institute"/>
            <person name="Copeland A."/>
            <person name="Lucas S."/>
            <person name="Lapidus A."/>
            <person name="Barry K."/>
            <person name="Detter J.C."/>
            <person name="Glavina T."/>
            <person name="Hammon N."/>
            <person name="Israni S."/>
            <person name="Pitluck S."/>
            <person name="Chain P."/>
            <person name="Malfatti S."/>
            <person name="Shin M."/>
            <person name="Vergez L."/>
            <person name="Schmutz J."/>
            <person name="Larimer F."/>
            <person name="Land M."/>
            <person name="Kyrpides N."/>
            <person name="Ivanova N."/>
            <person name="Fredrickson J."/>
            <person name="Balkwill D."/>
            <person name="Romine M.F."/>
            <person name="Richardson P."/>
        </authorList>
    </citation>
    <scope>NUCLEOTIDE SEQUENCE [LARGE SCALE GENOMIC DNA]</scope>
    <source>
        <strain evidence="4">ATCC 700278 / DSM 12444 / CCUG 56034 / CIP 105152 / NBRC 16084 / F199</strain>
    </source>
</reference>
<accession>Q2G5H1</accession>
<feature type="transmembrane region" description="Helical" evidence="1">
    <location>
        <begin position="147"/>
        <end position="165"/>
    </location>
</feature>
<keyword evidence="1" id="KW-0472">Membrane</keyword>
<dbReference type="GO" id="GO:0016020">
    <property type="term" value="C:membrane"/>
    <property type="evidence" value="ECO:0007669"/>
    <property type="project" value="UniProtKB-SubCell"/>
</dbReference>
<dbReference type="InterPro" id="IPR036938">
    <property type="entry name" value="PAP2/HPO_sf"/>
</dbReference>
<dbReference type="KEGG" id="nar:Saro_2466"/>
<dbReference type="Gene3D" id="1.20.144.10">
    <property type="entry name" value="Phosphatidic acid phosphatase type 2/haloperoxidase"/>
    <property type="match status" value="1"/>
</dbReference>
<dbReference type="eggNOG" id="COG0671">
    <property type="taxonomic scope" value="Bacteria"/>
</dbReference>
<feature type="transmembrane region" description="Helical" evidence="1">
    <location>
        <begin position="56"/>
        <end position="76"/>
    </location>
</feature>
<dbReference type="EMBL" id="CP000248">
    <property type="protein sequence ID" value="ABD26902.1"/>
    <property type="molecule type" value="Genomic_DNA"/>
</dbReference>
<feature type="transmembrane region" description="Helical" evidence="1">
    <location>
        <begin position="278"/>
        <end position="305"/>
    </location>
</feature>
<feature type="transmembrane region" description="Helical" evidence="1">
    <location>
        <begin position="172"/>
        <end position="193"/>
    </location>
</feature>
<keyword evidence="1" id="KW-1133">Transmembrane helix</keyword>
<feature type="domain" description="Inositolphosphotransferase Aur1/Ipt1" evidence="2">
    <location>
        <begin position="116"/>
        <end position="304"/>
    </location>
</feature>
<proteinExistence type="predicted"/>
<name>Q2G5H1_NOVAD</name>
<dbReference type="HOGENOM" id="CLU_052944_0_0_5"/>
<evidence type="ECO:0000313" key="3">
    <source>
        <dbReference type="EMBL" id="ABD26902.1"/>
    </source>
</evidence>
<keyword evidence="1" id="KW-0812">Transmembrane</keyword>
<feature type="transmembrane region" description="Helical" evidence="1">
    <location>
        <begin position="28"/>
        <end position="50"/>
    </location>
</feature>
<evidence type="ECO:0000259" key="2">
    <source>
        <dbReference type="Pfam" id="PF14378"/>
    </source>
</evidence>
<evidence type="ECO:0000256" key="1">
    <source>
        <dbReference type="SAM" id="Phobius"/>
    </source>
</evidence>
<dbReference type="InterPro" id="IPR026841">
    <property type="entry name" value="Aur1/Ipt1"/>
</dbReference>